<dbReference type="AlphaFoldDB" id="A0A377J6H8"/>
<protein>
    <recommendedName>
        <fullName evidence="3">DUF481 domain-containing protein</fullName>
    </recommendedName>
</protein>
<evidence type="ECO:0000313" key="1">
    <source>
        <dbReference type="EMBL" id="STO97393.1"/>
    </source>
</evidence>
<gene>
    <name evidence="1" type="ORF">NCTC12410_01219</name>
</gene>
<organism evidence="1 2">
    <name type="scientific">Helicobacter canis</name>
    <dbReference type="NCBI Taxonomy" id="29419"/>
    <lineage>
        <taxon>Bacteria</taxon>
        <taxon>Pseudomonadati</taxon>
        <taxon>Campylobacterota</taxon>
        <taxon>Epsilonproteobacteria</taxon>
        <taxon>Campylobacterales</taxon>
        <taxon>Helicobacteraceae</taxon>
        <taxon>Helicobacter</taxon>
    </lineage>
</organism>
<dbReference type="OrthoDB" id="5320060at2"/>
<sequence>MKKILSNIFQISRTISQIPNSLPKLFALCLACGLYAHANPANKKLDIDIEREGWLVDLTRVSVNFSSTKITNQDPYAQFANSRLSGDSQLIMQFYGYVLADYYSKRFVFFNSLLAEYGETMVFLSPKKRLKNKTLDRILFSTGYTQRIWKLDKIGGGEIGPYAQLSLQGEFTPSPNLPYRKKFFRFAAGVRLFDGKYVENLKLNLFGEEDFSDVHNLIESMGVETGLSLKRMLREGVQFSSLLNYRYYIINNYPNLRNPEHELECNLRLDTTLWNSFTISPFISFYLLKGRYINKPASNLFIGVSLSYGKVLKNNKIKEPQATPTPNSN</sequence>
<evidence type="ECO:0008006" key="3">
    <source>
        <dbReference type="Google" id="ProtNLM"/>
    </source>
</evidence>
<evidence type="ECO:0000313" key="2">
    <source>
        <dbReference type="Proteomes" id="UP000254841"/>
    </source>
</evidence>
<proteinExistence type="predicted"/>
<name>A0A377J6H8_9HELI</name>
<dbReference type="EMBL" id="UGHV01000001">
    <property type="protein sequence ID" value="STO97393.1"/>
    <property type="molecule type" value="Genomic_DNA"/>
</dbReference>
<accession>A0A377J6H8</accession>
<reference evidence="1 2" key="1">
    <citation type="submission" date="2018-06" db="EMBL/GenBank/DDBJ databases">
        <authorList>
            <consortium name="Pathogen Informatics"/>
            <person name="Doyle S."/>
        </authorList>
    </citation>
    <scope>NUCLEOTIDE SEQUENCE [LARGE SCALE GENOMIC DNA]</scope>
    <source>
        <strain evidence="1 2">NCTC12410</strain>
    </source>
</reference>
<dbReference type="Proteomes" id="UP000254841">
    <property type="component" value="Unassembled WGS sequence"/>
</dbReference>